<dbReference type="InterPro" id="IPR003877">
    <property type="entry name" value="SPRY_dom"/>
</dbReference>
<gene>
    <name evidence="5" type="ORF">EGW08_001721</name>
</gene>
<evidence type="ECO:0000259" key="4">
    <source>
        <dbReference type="PROSITE" id="PS50188"/>
    </source>
</evidence>
<accession>A0A433U9L9</accession>
<name>A0A433U9L9_ELYCH</name>
<dbReference type="OrthoDB" id="258495at2759"/>
<dbReference type="GO" id="GO:0005737">
    <property type="term" value="C:cytoplasm"/>
    <property type="evidence" value="ECO:0007669"/>
    <property type="project" value="TreeGrafter"/>
</dbReference>
<dbReference type="GO" id="GO:0051603">
    <property type="term" value="P:proteolysis involved in protein catabolic process"/>
    <property type="evidence" value="ECO:0007669"/>
    <property type="project" value="TreeGrafter"/>
</dbReference>
<dbReference type="PROSITE" id="PS50188">
    <property type="entry name" value="B302_SPRY"/>
    <property type="match status" value="1"/>
</dbReference>
<dbReference type="GO" id="GO:0008270">
    <property type="term" value="F:zinc ion binding"/>
    <property type="evidence" value="ECO:0007669"/>
    <property type="project" value="UniProtKB-KW"/>
</dbReference>
<dbReference type="InterPro" id="IPR045129">
    <property type="entry name" value="RNF123/RKP/RSPRY1"/>
</dbReference>
<feature type="domain" description="B30.2/SPRY" evidence="4">
    <location>
        <begin position="41"/>
        <end position="230"/>
    </location>
</feature>
<sequence length="857" mass="98370">RKHLSLPTLDTFIAESLKEVTQNELKASLQSSSESHATQVIPSSLQGQQADIEGRLGPAESTFDILTSVGSLLLDPDKLGITSHSNFSSIRGNCCVYEGKWVYELMLVSKGVMQLGWCTSKCRFTQEEGVGDTRDSYAYDGNRLRKWNITTKKYGEPWMSGDVISCAIDCDEGTIKFNKQMSSIIFIYRNGVFLGEAFDKLRMGPGYAYFPAVSLSFAESIRANFGALPLKYPLKGYRPLQSPRLVEVAQAELLFTYLHSLLPKVVEDHQVSKVEASASNLKEDFPLPPLCEQCPQHIVHTIVASHIFHKLAPLLRIPYVVEMCLVKFMLGLCDHDNWEEHQPYIHKLLDLLWMLMQVSLSKKFLALTLSVLRHQRTRRYLLTSRIKFPVFMHIKAPDDPNLARLIPNVWWDKTLKKDEDDSEDEQVEEPEETPAEKTNRKKFELCCERLGERIQELESMQVELLKCLLVNNDCFEGKSSRDLFVVRLKTFLRDHSTFNRPQVAQCSLPVILCFFHRLIQALRFYWDQTSISSAGGLRQEAFMPIQCFWNESRDYFELLRCGGLMSHLNRQLGSEFSRAQGLEVQEDGKVIKKPVKDSGESSSKTEDDLPKLDPLLGSSLEEILDCVVLLYHIAAHRQLGKLSEVKIYLEGAKVVFVDKIIEQARQMVWVEKVIYSPSKQADLAWLLGVVLKTVEKASQFNRLFQYIPEFYIETAVNAFNALRNYMHPTTSFHAIKGLPTLLNWYARFLVNHFFDSRLVSNDLKDTLVQALACFTCYPDTLKILEEMPMENRILMIQSLISPYENRSWAHTNWILVRIWKGCGFGYRYRYLPNLIPHKAQPTEFSYVSLQSKSTKFC</sequence>
<keyword evidence="1" id="KW-0479">Metal-binding</keyword>
<evidence type="ECO:0000313" key="6">
    <source>
        <dbReference type="Proteomes" id="UP000271974"/>
    </source>
</evidence>
<dbReference type="GO" id="GO:0004842">
    <property type="term" value="F:ubiquitin-protein transferase activity"/>
    <property type="evidence" value="ECO:0007669"/>
    <property type="project" value="InterPro"/>
</dbReference>
<dbReference type="Gene3D" id="2.60.120.920">
    <property type="match status" value="1"/>
</dbReference>
<keyword evidence="3" id="KW-0862">Zinc</keyword>
<dbReference type="PANTHER" id="PTHR13363:SF5">
    <property type="entry name" value="E3 UBIQUITIN-PROTEIN LIGASE RNF123"/>
    <property type="match status" value="1"/>
</dbReference>
<dbReference type="AlphaFoldDB" id="A0A433U9L9"/>
<evidence type="ECO:0000256" key="1">
    <source>
        <dbReference type="ARBA" id="ARBA00022723"/>
    </source>
</evidence>
<dbReference type="STRING" id="188477.A0A433U9L9"/>
<dbReference type="Proteomes" id="UP000271974">
    <property type="component" value="Unassembled WGS sequence"/>
</dbReference>
<evidence type="ECO:0000313" key="5">
    <source>
        <dbReference type="EMBL" id="RUS90544.1"/>
    </source>
</evidence>
<protein>
    <recommendedName>
        <fullName evidence="4">B30.2/SPRY domain-containing protein</fullName>
    </recommendedName>
</protein>
<keyword evidence="2" id="KW-0863">Zinc-finger</keyword>
<feature type="non-terminal residue" evidence="5">
    <location>
        <position position="1"/>
    </location>
</feature>
<dbReference type="PANTHER" id="PTHR13363">
    <property type="entry name" value="RING FINGER AND SRY DOMAIN-CONTAINING"/>
    <property type="match status" value="1"/>
</dbReference>
<dbReference type="SMART" id="SM00449">
    <property type="entry name" value="SPRY"/>
    <property type="match status" value="1"/>
</dbReference>
<dbReference type="EMBL" id="RQTK01000030">
    <property type="protein sequence ID" value="RUS90544.1"/>
    <property type="molecule type" value="Genomic_DNA"/>
</dbReference>
<dbReference type="InterPro" id="IPR043136">
    <property type="entry name" value="B30.2/SPRY_sf"/>
</dbReference>
<dbReference type="InterPro" id="IPR013320">
    <property type="entry name" value="ConA-like_dom_sf"/>
</dbReference>
<evidence type="ECO:0000256" key="2">
    <source>
        <dbReference type="ARBA" id="ARBA00022771"/>
    </source>
</evidence>
<keyword evidence="6" id="KW-1185">Reference proteome</keyword>
<dbReference type="SUPFAM" id="SSF49899">
    <property type="entry name" value="Concanavalin A-like lectins/glucanases"/>
    <property type="match status" value="1"/>
</dbReference>
<proteinExistence type="predicted"/>
<organism evidence="5 6">
    <name type="scientific">Elysia chlorotica</name>
    <name type="common">Eastern emerald elysia</name>
    <name type="synonym">Sea slug</name>
    <dbReference type="NCBI Taxonomy" id="188477"/>
    <lineage>
        <taxon>Eukaryota</taxon>
        <taxon>Metazoa</taxon>
        <taxon>Spiralia</taxon>
        <taxon>Lophotrochozoa</taxon>
        <taxon>Mollusca</taxon>
        <taxon>Gastropoda</taxon>
        <taxon>Heterobranchia</taxon>
        <taxon>Euthyneura</taxon>
        <taxon>Panpulmonata</taxon>
        <taxon>Sacoglossa</taxon>
        <taxon>Placobranchoidea</taxon>
        <taxon>Plakobranchidae</taxon>
        <taxon>Elysia</taxon>
    </lineage>
</organism>
<comment type="caution">
    <text evidence="5">The sequence shown here is derived from an EMBL/GenBank/DDBJ whole genome shotgun (WGS) entry which is preliminary data.</text>
</comment>
<reference evidence="5 6" key="1">
    <citation type="submission" date="2019-01" db="EMBL/GenBank/DDBJ databases">
        <title>A draft genome assembly of the solar-powered sea slug Elysia chlorotica.</title>
        <authorList>
            <person name="Cai H."/>
            <person name="Li Q."/>
            <person name="Fang X."/>
            <person name="Li J."/>
            <person name="Curtis N.E."/>
            <person name="Altenburger A."/>
            <person name="Shibata T."/>
            <person name="Feng M."/>
            <person name="Maeda T."/>
            <person name="Schwartz J.A."/>
            <person name="Shigenobu S."/>
            <person name="Lundholm N."/>
            <person name="Nishiyama T."/>
            <person name="Yang H."/>
            <person name="Hasebe M."/>
            <person name="Li S."/>
            <person name="Pierce S.K."/>
            <person name="Wang J."/>
        </authorList>
    </citation>
    <scope>NUCLEOTIDE SEQUENCE [LARGE SCALE GENOMIC DNA]</scope>
    <source>
        <strain evidence="5">EC2010</strain>
        <tissue evidence="5">Whole organism of an adult</tissue>
    </source>
</reference>
<dbReference type="InterPro" id="IPR001870">
    <property type="entry name" value="B30.2/SPRY"/>
</dbReference>
<evidence type="ECO:0000256" key="3">
    <source>
        <dbReference type="ARBA" id="ARBA00022833"/>
    </source>
</evidence>
<dbReference type="Pfam" id="PF00622">
    <property type="entry name" value="SPRY"/>
    <property type="match status" value="1"/>
</dbReference>